<dbReference type="InterPro" id="IPR000399">
    <property type="entry name" value="TPP-bd_CS"/>
</dbReference>
<comment type="similarity">
    <text evidence="1 3">Belongs to the TPP enzyme family.</text>
</comment>
<sequence>MKPPNKASRMSGAKGVVTCLKNEGIEKVFCVPGESYLPVLDELYGEPGIQLISARHEGGASFMAEGYAKASGKPGVVMATRGVGAANLSIGVHTAYQDSTPMVVFLGQVDSRFLGREGFQEVDLVQFFQPISKWAVEITHAGRIPELVQRAFRIAQTGRPGPVIVSLPEDVLRSKVNMTFTAPVRKPRPSPSVEEIEMVHNYLQQAKKPVIIAGGGVKHANAEDKLLAFAEANSLPVLSAFRRQDVFPNDHPLYVGHLGLGTNPRVLDTVRQADVLLALGTRLSEVTTQDYSLISPEQTLIHIDITPSVLGKSFAPDLGIVADMKAALQVMNAATKMASPIWKPWVQERRSCYEAASSLELDDSEKITNNQVIACLQEMLPGDTIITNDAGNFAGWLHGFYQFKKKKTYVGPTSGAMGYGMPAALGAKLASPDKIVVSLSGDGGFMMTMQEIETAVRYQIPVISIVFNNQMYGTIRMHQEIHFPHRVSGTDLGTVHFSQIAKSVEADGFFVNSLEDFKYVLSKAVNNDRPTVIEVPMDQNQISTKRTIEDLRKM</sequence>
<feature type="domain" description="Thiamine pyrophosphate enzyme N-terminal TPP-binding" evidence="6">
    <location>
        <begin position="10"/>
        <end position="126"/>
    </location>
</feature>
<gene>
    <name evidence="7" type="ORF">GCM10007216_26700</name>
</gene>
<dbReference type="Gene3D" id="3.40.50.970">
    <property type="match status" value="2"/>
</dbReference>
<dbReference type="InterPro" id="IPR011766">
    <property type="entry name" value="TPP_enzyme_TPP-bd"/>
</dbReference>
<dbReference type="Proteomes" id="UP000619534">
    <property type="component" value="Unassembled WGS sequence"/>
</dbReference>
<dbReference type="SUPFAM" id="SSF52467">
    <property type="entry name" value="DHS-like NAD/FAD-binding domain"/>
    <property type="match status" value="1"/>
</dbReference>
<dbReference type="Pfam" id="PF02776">
    <property type="entry name" value="TPP_enzyme_N"/>
    <property type="match status" value="1"/>
</dbReference>
<feature type="domain" description="Thiamine pyrophosphate enzyme TPP-binding" evidence="5">
    <location>
        <begin position="389"/>
        <end position="535"/>
    </location>
</feature>
<comment type="caution">
    <text evidence="7">The sequence shown here is derived from an EMBL/GenBank/DDBJ whole genome shotgun (WGS) entry which is preliminary data.</text>
</comment>
<reference evidence="8" key="1">
    <citation type="journal article" date="2019" name="Int. J. Syst. Evol. Microbiol.">
        <title>The Global Catalogue of Microorganisms (GCM) 10K type strain sequencing project: providing services to taxonomists for standard genome sequencing and annotation.</title>
        <authorList>
            <consortium name="The Broad Institute Genomics Platform"/>
            <consortium name="The Broad Institute Genome Sequencing Center for Infectious Disease"/>
            <person name="Wu L."/>
            <person name="Ma J."/>
        </authorList>
    </citation>
    <scope>NUCLEOTIDE SEQUENCE [LARGE SCALE GENOMIC DNA]</scope>
    <source>
        <strain evidence="8">CCM 7282</strain>
    </source>
</reference>
<dbReference type="InterPro" id="IPR012000">
    <property type="entry name" value="Thiamin_PyroP_enz_cen_dom"/>
</dbReference>
<evidence type="ECO:0000256" key="1">
    <source>
        <dbReference type="ARBA" id="ARBA00007812"/>
    </source>
</evidence>
<dbReference type="RefSeq" id="WP_062443689.1">
    <property type="nucleotide sequence ID" value="NZ_BMCJ01000005.1"/>
</dbReference>
<protein>
    <submittedName>
        <fullName evidence="7">Thiamine pyrophosphate protein</fullName>
    </submittedName>
</protein>
<dbReference type="Pfam" id="PF00205">
    <property type="entry name" value="TPP_enzyme_M"/>
    <property type="match status" value="1"/>
</dbReference>
<dbReference type="SUPFAM" id="SSF52518">
    <property type="entry name" value="Thiamin diphosphate-binding fold (THDP-binding)"/>
    <property type="match status" value="2"/>
</dbReference>
<keyword evidence="2 3" id="KW-0786">Thiamine pyrophosphate</keyword>
<dbReference type="InterPro" id="IPR045229">
    <property type="entry name" value="TPP_enz"/>
</dbReference>
<dbReference type="NCBIfam" id="NF006052">
    <property type="entry name" value="PRK08199.1"/>
    <property type="match status" value="1"/>
</dbReference>
<dbReference type="CDD" id="cd00568">
    <property type="entry name" value="TPP_enzymes"/>
    <property type="match status" value="1"/>
</dbReference>
<evidence type="ECO:0000313" key="7">
    <source>
        <dbReference type="EMBL" id="GGC94664.1"/>
    </source>
</evidence>
<feature type="domain" description="Thiamine pyrophosphate enzyme central" evidence="4">
    <location>
        <begin position="199"/>
        <end position="329"/>
    </location>
</feature>
<proteinExistence type="inferred from homology"/>
<evidence type="ECO:0000256" key="2">
    <source>
        <dbReference type="ARBA" id="ARBA00023052"/>
    </source>
</evidence>
<organism evidence="7 8">
    <name type="scientific">Thalassobacillus devorans</name>
    <dbReference type="NCBI Taxonomy" id="279813"/>
    <lineage>
        <taxon>Bacteria</taxon>
        <taxon>Bacillati</taxon>
        <taxon>Bacillota</taxon>
        <taxon>Bacilli</taxon>
        <taxon>Bacillales</taxon>
        <taxon>Bacillaceae</taxon>
        <taxon>Thalassobacillus</taxon>
    </lineage>
</organism>
<dbReference type="CDD" id="cd07035">
    <property type="entry name" value="TPP_PYR_POX_like"/>
    <property type="match status" value="1"/>
</dbReference>
<evidence type="ECO:0000259" key="6">
    <source>
        <dbReference type="Pfam" id="PF02776"/>
    </source>
</evidence>
<dbReference type="InterPro" id="IPR029061">
    <property type="entry name" value="THDP-binding"/>
</dbReference>
<evidence type="ECO:0000259" key="5">
    <source>
        <dbReference type="Pfam" id="PF02775"/>
    </source>
</evidence>
<dbReference type="InterPro" id="IPR029035">
    <property type="entry name" value="DHS-like_NAD/FAD-binding_dom"/>
</dbReference>
<evidence type="ECO:0000259" key="4">
    <source>
        <dbReference type="Pfam" id="PF00205"/>
    </source>
</evidence>
<dbReference type="PANTHER" id="PTHR18968:SF120">
    <property type="entry name" value="ACETOLACTATE SYNTHASE LARGE SUBUNIT"/>
    <property type="match status" value="1"/>
</dbReference>
<accession>A0ABQ1PCR4</accession>
<evidence type="ECO:0000313" key="8">
    <source>
        <dbReference type="Proteomes" id="UP000619534"/>
    </source>
</evidence>
<dbReference type="Pfam" id="PF02775">
    <property type="entry name" value="TPP_enzyme_C"/>
    <property type="match status" value="1"/>
</dbReference>
<dbReference type="InterPro" id="IPR012001">
    <property type="entry name" value="Thiamin_PyroP_enz_TPP-bd_dom"/>
</dbReference>
<keyword evidence="8" id="KW-1185">Reference proteome</keyword>
<dbReference type="EMBL" id="BMCJ01000005">
    <property type="protein sequence ID" value="GGC94664.1"/>
    <property type="molecule type" value="Genomic_DNA"/>
</dbReference>
<dbReference type="PROSITE" id="PS00187">
    <property type="entry name" value="TPP_ENZYMES"/>
    <property type="match status" value="1"/>
</dbReference>
<name>A0ABQ1PCR4_9BACI</name>
<dbReference type="Gene3D" id="3.40.50.1220">
    <property type="entry name" value="TPP-binding domain"/>
    <property type="match status" value="1"/>
</dbReference>
<dbReference type="PANTHER" id="PTHR18968">
    <property type="entry name" value="THIAMINE PYROPHOSPHATE ENZYMES"/>
    <property type="match status" value="1"/>
</dbReference>
<evidence type="ECO:0000256" key="3">
    <source>
        <dbReference type="RuleBase" id="RU362132"/>
    </source>
</evidence>